<gene>
    <name evidence="1" type="ORF">GCM10022240_14950</name>
</gene>
<evidence type="ECO:0000313" key="1">
    <source>
        <dbReference type="EMBL" id="GAA3763599.1"/>
    </source>
</evidence>
<reference evidence="2" key="1">
    <citation type="journal article" date="2019" name="Int. J. Syst. Evol. Microbiol.">
        <title>The Global Catalogue of Microorganisms (GCM) 10K type strain sequencing project: providing services to taxonomists for standard genome sequencing and annotation.</title>
        <authorList>
            <consortium name="The Broad Institute Genomics Platform"/>
            <consortium name="The Broad Institute Genome Sequencing Center for Infectious Disease"/>
            <person name="Wu L."/>
            <person name="Ma J."/>
        </authorList>
    </citation>
    <scope>NUCLEOTIDE SEQUENCE [LARGE SCALE GENOMIC DNA]</scope>
    <source>
        <strain evidence="2">JCM 16950</strain>
    </source>
</reference>
<dbReference type="InterPro" id="IPR029044">
    <property type="entry name" value="Nucleotide-diphossugar_trans"/>
</dbReference>
<keyword evidence="2" id="KW-1185">Reference proteome</keyword>
<protein>
    <submittedName>
        <fullName evidence="1">Uncharacterized protein</fullName>
    </submittedName>
</protein>
<evidence type="ECO:0000313" key="2">
    <source>
        <dbReference type="Proteomes" id="UP001500540"/>
    </source>
</evidence>
<proteinExistence type="predicted"/>
<dbReference type="EMBL" id="BAABAF010000005">
    <property type="protein sequence ID" value="GAA3763599.1"/>
    <property type="molecule type" value="Genomic_DNA"/>
</dbReference>
<dbReference type="Gene3D" id="3.90.550.10">
    <property type="entry name" value="Spore Coat Polysaccharide Biosynthesis Protein SpsA, Chain A"/>
    <property type="match status" value="1"/>
</dbReference>
<dbReference type="SUPFAM" id="SSF53448">
    <property type="entry name" value="Nucleotide-diphospho-sugar transferases"/>
    <property type="match status" value="1"/>
</dbReference>
<name>A0ABP7GGP9_9MICO</name>
<comment type="caution">
    <text evidence="1">The sequence shown here is derived from an EMBL/GenBank/DDBJ whole genome shotgun (WGS) entry which is preliminary data.</text>
</comment>
<accession>A0ABP7GGP9</accession>
<dbReference type="Proteomes" id="UP001500540">
    <property type="component" value="Unassembled WGS sequence"/>
</dbReference>
<organism evidence="1 2">
    <name type="scientific">Microbacterium kribbense</name>
    <dbReference type="NCBI Taxonomy" id="433645"/>
    <lineage>
        <taxon>Bacteria</taxon>
        <taxon>Bacillati</taxon>
        <taxon>Actinomycetota</taxon>
        <taxon>Actinomycetes</taxon>
        <taxon>Micrococcales</taxon>
        <taxon>Microbacteriaceae</taxon>
        <taxon>Microbacterium</taxon>
    </lineage>
</organism>
<sequence length="142" mass="15879">MAGAAPFMHFSAWTTLGGFREDLFLYWEDSALSIAAQEIGLKMAVLTSAHVWHSVGGSSATTNTLSAIYYYYNQRNRLLTAIEQRRVRALLIGPGVFETIKQLIRPLRIEKEDRWVKFRAGVLGLLDGLRGRSGKNHEISGP</sequence>